<proteinExistence type="predicted"/>
<dbReference type="GO" id="GO:0008236">
    <property type="term" value="F:serine-type peptidase activity"/>
    <property type="evidence" value="ECO:0007669"/>
    <property type="project" value="InterPro"/>
</dbReference>
<feature type="domain" description="Peptidase S9 prolyl oligopeptidase catalytic" evidence="3">
    <location>
        <begin position="128"/>
        <end position="251"/>
    </location>
</feature>
<dbReference type="Pfam" id="PF20434">
    <property type="entry name" value="BD-FAE"/>
    <property type="match status" value="1"/>
</dbReference>
<evidence type="ECO:0000259" key="4">
    <source>
        <dbReference type="Pfam" id="PF20434"/>
    </source>
</evidence>
<protein>
    <submittedName>
        <fullName evidence="5">Carboxylesterase NlhH</fullName>
        <ecNumber evidence="5">3.1.1.1</ecNumber>
    </submittedName>
</protein>
<dbReference type="GO" id="GO:0106435">
    <property type="term" value="F:carboxylesterase activity"/>
    <property type="evidence" value="ECO:0007669"/>
    <property type="project" value="UniProtKB-EC"/>
</dbReference>
<evidence type="ECO:0000256" key="2">
    <source>
        <dbReference type="SAM" id="SignalP"/>
    </source>
</evidence>
<evidence type="ECO:0000259" key="3">
    <source>
        <dbReference type="Pfam" id="PF00326"/>
    </source>
</evidence>
<dbReference type="PANTHER" id="PTHR48081">
    <property type="entry name" value="AB HYDROLASE SUPERFAMILY PROTEIN C4A8.06C"/>
    <property type="match status" value="1"/>
</dbReference>
<evidence type="ECO:0000313" key="5">
    <source>
        <dbReference type="EMBL" id="QDU36959.1"/>
    </source>
</evidence>
<dbReference type="InterPro" id="IPR029058">
    <property type="entry name" value="AB_hydrolase_fold"/>
</dbReference>
<dbReference type="InterPro" id="IPR050300">
    <property type="entry name" value="GDXG_lipolytic_enzyme"/>
</dbReference>
<dbReference type="GO" id="GO:0006508">
    <property type="term" value="P:proteolysis"/>
    <property type="evidence" value="ECO:0007669"/>
    <property type="project" value="InterPro"/>
</dbReference>
<dbReference type="Pfam" id="PF00326">
    <property type="entry name" value="Peptidase_S9"/>
    <property type="match status" value="1"/>
</dbReference>
<feature type="chain" id="PRO_5022028062" evidence="2">
    <location>
        <begin position="24"/>
        <end position="555"/>
    </location>
</feature>
<evidence type="ECO:0000256" key="1">
    <source>
        <dbReference type="ARBA" id="ARBA00022801"/>
    </source>
</evidence>
<gene>
    <name evidence="5" type="primary">nlhH_1</name>
    <name evidence="5" type="ORF">Mal4_12620</name>
</gene>
<reference evidence="5 6" key="1">
    <citation type="submission" date="2019-02" db="EMBL/GenBank/DDBJ databases">
        <title>Deep-cultivation of Planctomycetes and their phenomic and genomic characterization uncovers novel biology.</title>
        <authorList>
            <person name="Wiegand S."/>
            <person name="Jogler M."/>
            <person name="Boedeker C."/>
            <person name="Pinto D."/>
            <person name="Vollmers J."/>
            <person name="Rivas-Marin E."/>
            <person name="Kohn T."/>
            <person name="Peeters S.H."/>
            <person name="Heuer A."/>
            <person name="Rast P."/>
            <person name="Oberbeckmann S."/>
            <person name="Bunk B."/>
            <person name="Jeske O."/>
            <person name="Meyerdierks A."/>
            <person name="Storesund J.E."/>
            <person name="Kallscheuer N."/>
            <person name="Luecker S."/>
            <person name="Lage O.M."/>
            <person name="Pohl T."/>
            <person name="Merkel B.J."/>
            <person name="Hornburger P."/>
            <person name="Mueller R.-W."/>
            <person name="Bruemmer F."/>
            <person name="Labrenz M."/>
            <person name="Spormann A.M."/>
            <person name="Op den Camp H."/>
            <person name="Overmann J."/>
            <person name="Amann R."/>
            <person name="Jetten M.S.M."/>
            <person name="Mascher T."/>
            <person name="Medema M.H."/>
            <person name="Devos D.P."/>
            <person name="Kaster A.-K."/>
            <person name="Ovreas L."/>
            <person name="Rohde M."/>
            <person name="Galperin M.Y."/>
            <person name="Jogler C."/>
        </authorList>
    </citation>
    <scope>NUCLEOTIDE SEQUENCE [LARGE SCALE GENOMIC DNA]</scope>
    <source>
        <strain evidence="5 6">Mal4</strain>
    </source>
</reference>
<name>A0A517Z3A2_9PLAN</name>
<sequence length="555" mass="60970" precursor="true">MSCLRLGVVLAALVVVSSVGQTAEPQESAESIKKLILPGEAFRLEGRPAFVMLPPEEKRTSPQPWIMYAPTLPTSPDKHEKWMHEQFLAAGVAVAGIDAGEAYGSPEGQRLMSVLYEELTENRGFAPRPCLFGRSRGGLWVSSWAIANPNRVAGIIGIYPVYDLTTYPGLKRAAPAYELTPEELERRLAEYNPIERIEVLAKADIPVCIIHGDDDKVVPLKQNSAELRRRYQQAGKGGLVELIVVEGQGHNYWEGFFHCQSCVDFAIRQAKAGARPTAAAENRRRLQVPDDVEVQQDLVFSRPDGEPLRLDLYRPKQTEGRLPVVMWVHGGGWKQGSKERCPAVYLAQHGFAVASIQYRLTDRAQWPAQIDDCRAAVRWLRSHADEYGLDGERIGAWGGSAGGHLVALLGTLDTPADEAVSSRVQAVCDWYGPSDLLTMPPNVVSEKRSREQVAASNGAKLLGSPVPDVPELARQASALYQVSSDDPPFLIMHGEKDPGVPLEQSERLHDRLTQAGVSSTLHVVPGAGHGGKEFRTSAVRAVVRKFFEQHLHTSE</sequence>
<dbReference type="EC" id="3.1.1.1" evidence="5"/>
<keyword evidence="2" id="KW-0732">Signal</keyword>
<dbReference type="InterPro" id="IPR049492">
    <property type="entry name" value="BD-FAE-like_dom"/>
</dbReference>
<dbReference type="Gene3D" id="3.40.50.1820">
    <property type="entry name" value="alpha/beta hydrolase"/>
    <property type="match status" value="2"/>
</dbReference>
<dbReference type="Proteomes" id="UP000320496">
    <property type="component" value="Chromosome"/>
</dbReference>
<evidence type="ECO:0000313" key="6">
    <source>
        <dbReference type="Proteomes" id="UP000320496"/>
    </source>
</evidence>
<dbReference type="AlphaFoldDB" id="A0A517Z3A2"/>
<dbReference type="InterPro" id="IPR001375">
    <property type="entry name" value="Peptidase_S9_cat"/>
</dbReference>
<dbReference type="EMBL" id="CP036275">
    <property type="protein sequence ID" value="QDU36959.1"/>
    <property type="molecule type" value="Genomic_DNA"/>
</dbReference>
<dbReference type="KEGG" id="mri:Mal4_12620"/>
<feature type="domain" description="BD-FAE-like" evidence="4">
    <location>
        <begin position="310"/>
        <end position="512"/>
    </location>
</feature>
<keyword evidence="1 5" id="KW-0378">Hydrolase</keyword>
<dbReference type="SUPFAM" id="SSF53474">
    <property type="entry name" value="alpha/beta-Hydrolases"/>
    <property type="match status" value="2"/>
</dbReference>
<accession>A0A517Z3A2</accession>
<dbReference type="PANTHER" id="PTHR48081:SF13">
    <property type="entry name" value="ALPHA_BETA HYDROLASE"/>
    <property type="match status" value="1"/>
</dbReference>
<feature type="signal peptide" evidence="2">
    <location>
        <begin position="1"/>
        <end position="23"/>
    </location>
</feature>
<organism evidence="5 6">
    <name type="scientific">Maioricimonas rarisocia</name>
    <dbReference type="NCBI Taxonomy" id="2528026"/>
    <lineage>
        <taxon>Bacteria</taxon>
        <taxon>Pseudomonadati</taxon>
        <taxon>Planctomycetota</taxon>
        <taxon>Planctomycetia</taxon>
        <taxon>Planctomycetales</taxon>
        <taxon>Planctomycetaceae</taxon>
        <taxon>Maioricimonas</taxon>
    </lineage>
</organism>
<dbReference type="RefSeq" id="WP_197444150.1">
    <property type="nucleotide sequence ID" value="NZ_CP036275.1"/>
</dbReference>
<keyword evidence="6" id="KW-1185">Reference proteome</keyword>